<feature type="region of interest" description="Disordered" evidence="2">
    <location>
        <begin position="443"/>
        <end position="462"/>
    </location>
</feature>
<dbReference type="Proteomes" id="UP000002488">
    <property type="component" value="Unassembled WGS sequence"/>
</dbReference>
<evidence type="ECO:0000313" key="3">
    <source>
        <dbReference type="EMBL" id="EES98450.1"/>
    </source>
</evidence>
<evidence type="ECO:0000256" key="2">
    <source>
        <dbReference type="SAM" id="MobiDB-lite"/>
    </source>
</evidence>
<keyword evidence="1" id="KW-0175">Coiled coil</keyword>
<dbReference type="VEuPathDB" id="GiardiaDB:GL50581_4399"/>
<sequence length="987" mass="107695">MACSDKTEMGAMSEGAIFEFPKMSSYREDSVNIYEESLKMMSNSVPDAKEQLHLSESETIRSSKASGHRKRSSRKSRSASKAHMTESDSEILDSVLSVLETTLSQSGIDAHTSSKRHVKRSASAMSSAMLQSGGYFVDEHGDLRQSASRAASSSRPRSYSASRAGCRDSGAADHLRLSIVPEEGHKRQKHDSLVPSVALKAPNQPPKFTNFLRAHHAVPFEMNTCKTAHSRTTKSGPIATGGITSPTDIKQLLFRDDLQTIKGKNIIAQRSVLSVSAEHTQAPERSSSSRHVVRPITKEFNVQSVRAVKPVSLAQLYNKPVKNTDSTLRSTSTSSFLTQPSGSSSSLHEQQSFTADEAATLLPNQVAQPLKQPNSGKLVFKGLKLLRPTKSSENGSQMLVQQVEFSEHSARVSEASAPDVTGRASFSESSFVDVDIIQVPAPPSRKSAETANPVAAESATLSAEDSEQSGVLLLNPKLVTFPHPQKPAEGDIVESGSAQFQVLTSEASTEDTFDLLRKEFIALGVRLAQLANRRSYVESALSSYEKFASDGNADHSYLTSEIGEAQRKLDAIENEMTQILAKRADLRQHFADAGINIQTEVINERQLRKTKIDQALLLELNPLEAAHPSESSFYAETLNNTWIADNQTTNAADSCNHGTSLCEESLHMSLQGTHKPNVPRPQLPVPPSTSVKDMAVGESIRATFDDATLAIDPCITQEDQRSDSTEVGLQVIESVNAQRVSVSDTIEHISQIIGSQCVDAERRKLSMLMTVLLTAFRNPNDASAYSKENITAYTNAINSLDSSNSEINMKAALPASAELYSVTIVQLMRGVESFLRTGQSTILMHAVVTSRRRPGWTHSPILKLLASILEIMSLHTVANNSTVDDLDACYSRTAHSGCAWIISELLVLLRHSVRSMDDVSVEDIHQLALSMLAFAPRVSSEVSQRWHKELHAIVSAEPQLQRYVDLQEALLRGKENIDTVGEVGETN</sequence>
<gene>
    <name evidence="3" type="ORF">GL50581_4399</name>
</gene>
<feature type="region of interest" description="Disordered" evidence="2">
    <location>
        <begin position="146"/>
        <end position="167"/>
    </location>
</feature>
<dbReference type="AlphaFoldDB" id="C6M013"/>
<name>C6M013_GIAIB</name>
<feature type="region of interest" description="Disordered" evidence="2">
    <location>
        <begin position="323"/>
        <end position="352"/>
    </location>
</feature>
<feature type="compositionally biased region" description="Low complexity" evidence="2">
    <location>
        <begin position="324"/>
        <end position="346"/>
    </location>
</feature>
<feature type="coiled-coil region" evidence="1">
    <location>
        <begin position="555"/>
        <end position="589"/>
    </location>
</feature>
<protein>
    <submittedName>
        <fullName evidence="3">Uncharacterized protein</fullName>
    </submittedName>
</protein>
<comment type="caution">
    <text evidence="3">The sequence shown here is derived from an EMBL/GenBank/DDBJ whole genome shotgun (WGS) entry which is preliminary data.</text>
</comment>
<feature type="region of interest" description="Disordered" evidence="2">
    <location>
        <begin position="106"/>
        <end position="125"/>
    </location>
</feature>
<feature type="compositionally biased region" description="Low complexity" evidence="2">
    <location>
        <begin position="146"/>
        <end position="164"/>
    </location>
</feature>
<feature type="region of interest" description="Disordered" evidence="2">
    <location>
        <begin position="44"/>
        <end position="87"/>
    </location>
</feature>
<accession>C6M013</accession>
<evidence type="ECO:0000313" key="4">
    <source>
        <dbReference type="Proteomes" id="UP000002488"/>
    </source>
</evidence>
<feature type="compositionally biased region" description="Basic and acidic residues" evidence="2">
    <location>
        <begin position="47"/>
        <end position="61"/>
    </location>
</feature>
<evidence type="ECO:0000256" key="1">
    <source>
        <dbReference type="SAM" id="Coils"/>
    </source>
</evidence>
<organism evidence="3 4">
    <name type="scientific">Giardia intestinalis (strain ATCC 50581 / GS clone H7)</name>
    <name type="common">Giardia lamblia</name>
    <dbReference type="NCBI Taxonomy" id="598745"/>
    <lineage>
        <taxon>Eukaryota</taxon>
        <taxon>Metamonada</taxon>
        <taxon>Diplomonadida</taxon>
        <taxon>Hexamitidae</taxon>
        <taxon>Giardiinae</taxon>
        <taxon>Giardia</taxon>
    </lineage>
</organism>
<dbReference type="OrthoDB" id="10258361at2759"/>
<reference evidence="3 4" key="1">
    <citation type="journal article" date="2009" name="PLoS Pathog.">
        <title>Draft genome sequencing of giardia intestinalis assemblage B isolate GS: is human giardiasis caused by two different species?</title>
        <authorList>
            <person name="Franzen O."/>
            <person name="Jerlstrom-Hultqvist J."/>
            <person name="Castro E."/>
            <person name="Sherwood E."/>
            <person name="Ankarklev J."/>
            <person name="Reiner D.S."/>
            <person name="Palm D."/>
            <person name="Andersson J.O."/>
            <person name="Andersson B."/>
            <person name="Svard S.G."/>
        </authorList>
    </citation>
    <scope>NUCLEOTIDE SEQUENCE [LARGE SCALE GENOMIC DNA]</scope>
    <source>
        <strain evidence="4">ATCC 50581 / GS clone H7</strain>
    </source>
</reference>
<feature type="compositionally biased region" description="Basic residues" evidence="2">
    <location>
        <begin position="66"/>
        <end position="80"/>
    </location>
</feature>
<proteinExistence type="predicted"/>
<dbReference type="OMA" id="ADHSYLT"/>
<dbReference type="EMBL" id="ACGJ01002927">
    <property type="protein sequence ID" value="EES98450.1"/>
    <property type="molecule type" value="Genomic_DNA"/>
</dbReference>